<keyword evidence="3 5" id="KW-1133">Transmembrane helix</keyword>
<evidence type="ECO:0000256" key="3">
    <source>
        <dbReference type="ARBA" id="ARBA00022989"/>
    </source>
</evidence>
<keyword evidence="2 5" id="KW-0812">Transmembrane</keyword>
<feature type="transmembrane region" description="Helical" evidence="5">
    <location>
        <begin position="277"/>
        <end position="298"/>
    </location>
</feature>
<feature type="transmembrane region" description="Helical" evidence="5">
    <location>
        <begin position="89"/>
        <end position="109"/>
    </location>
</feature>
<feature type="transmembrane region" description="Helical" evidence="5">
    <location>
        <begin position="305"/>
        <end position="324"/>
    </location>
</feature>
<dbReference type="Gene3D" id="1.20.1250.20">
    <property type="entry name" value="MFS general substrate transporter like domains"/>
    <property type="match status" value="1"/>
</dbReference>
<dbReference type="PROSITE" id="PS00216">
    <property type="entry name" value="SUGAR_TRANSPORT_1"/>
    <property type="match status" value="1"/>
</dbReference>
<dbReference type="Pfam" id="PF07690">
    <property type="entry name" value="MFS_1"/>
    <property type="match status" value="1"/>
</dbReference>
<dbReference type="PANTHER" id="PTHR23508">
    <property type="entry name" value="CARBOXYLIC ACID TRANSPORTER PROTEIN HOMOLOG"/>
    <property type="match status" value="1"/>
</dbReference>
<feature type="transmembrane region" description="Helical" evidence="5">
    <location>
        <begin position="175"/>
        <end position="194"/>
    </location>
</feature>
<comment type="subcellular location">
    <subcellularLocation>
        <location evidence="1">Membrane</location>
        <topology evidence="1">Multi-pass membrane protein</topology>
    </subcellularLocation>
</comment>
<dbReference type="PROSITE" id="PS50850">
    <property type="entry name" value="MFS"/>
    <property type="match status" value="1"/>
</dbReference>
<keyword evidence="4 5" id="KW-0472">Membrane</keyword>
<name>A0ABX7JSG2_9PSED</name>
<dbReference type="RefSeq" id="WP_205480933.1">
    <property type="nucleotide sequence ID" value="NZ_CP070506.1"/>
</dbReference>
<reference evidence="7 8" key="1">
    <citation type="submission" date="2021-02" db="EMBL/GenBank/DDBJ databases">
        <title>Genomic and phenotypic characterization of Pseudomonas hygromyciniae, a novel bacterial species discovered from a commercially purchased antibiotic vial.</title>
        <authorList>
            <person name="Turner T.L."/>
            <person name="Mitra S.D."/>
            <person name="Kochan T.J."/>
            <person name="Pincus N.B."/>
            <person name="Lebrun-Corbin M."/>
            <person name="Cheung B."/>
            <person name="Gatesy S.W."/>
            <person name="Afzal T."/>
            <person name="Ozer E.A."/>
            <person name="Hauser A.R."/>
        </authorList>
    </citation>
    <scope>NUCLEOTIDE SEQUENCE [LARGE SCALE GENOMIC DNA]</scope>
    <source>
        <strain evidence="7 8">SDM007</strain>
    </source>
</reference>
<feature type="transmembrane region" description="Helical" evidence="5">
    <location>
        <begin position="145"/>
        <end position="169"/>
    </location>
</feature>
<feature type="transmembrane region" description="Helical" evidence="5">
    <location>
        <begin position="240"/>
        <end position="257"/>
    </location>
</feature>
<evidence type="ECO:0000256" key="5">
    <source>
        <dbReference type="SAM" id="Phobius"/>
    </source>
</evidence>
<dbReference type="InterPro" id="IPR005829">
    <property type="entry name" value="Sugar_transporter_CS"/>
</dbReference>
<dbReference type="SUPFAM" id="SSF103473">
    <property type="entry name" value="MFS general substrate transporter"/>
    <property type="match status" value="1"/>
</dbReference>
<sequence>MEVATSTGALSPAKNNLWIIVFIFCFLGLLIDGADLMLLSYSLSSLKAEFGLTSVEAGSLGSFTLAGMAVGGIYGGWACDRFGRVKTVVWSILLFSVGTAILGLTHSYWQFAVTRFFASLGLGALYVACNTLMAEYVPTRYRTTVLGTLQAGWSVGYIVATLLAGWILPDHGWRWLFYVAIIPVILAVLMQRLVPEPQAWLNAQAARAREKAEGIQRVSAKKPDGMFKLIFSDPKASRMFLLWALTAGFLQFGYYGVNNWMPSYLEGELGMNFKSMTSYMVGTYAAMIFGKILAGLAADRLGRRVVFAFGALGTAVFLPVIVLYQSPDNILWLLIAFGFLYGIPYGVNATYMTESFEAKFRGSAVGGAYNIGRIGAAIAPAAIGFLASHGSIGVGFLVMGAAYFICGVIPALFIRDKQFDPQKQ</sequence>
<feature type="transmembrane region" description="Helical" evidence="5">
    <location>
        <begin position="368"/>
        <end position="386"/>
    </location>
</feature>
<evidence type="ECO:0000313" key="8">
    <source>
        <dbReference type="Proteomes" id="UP000663249"/>
    </source>
</evidence>
<proteinExistence type="predicted"/>
<dbReference type="InterPro" id="IPR011701">
    <property type="entry name" value="MFS"/>
</dbReference>
<evidence type="ECO:0000256" key="4">
    <source>
        <dbReference type="ARBA" id="ARBA00023136"/>
    </source>
</evidence>
<feature type="transmembrane region" description="Helical" evidence="5">
    <location>
        <begin position="59"/>
        <end position="77"/>
    </location>
</feature>
<accession>A0ABX7JSG2</accession>
<feature type="transmembrane region" description="Helical" evidence="5">
    <location>
        <begin position="115"/>
        <end position="133"/>
    </location>
</feature>
<feature type="transmembrane region" description="Helical" evidence="5">
    <location>
        <begin position="17"/>
        <end position="39"/>
    </location>
</feature>
<dbReference type="Proteomes" id="UP000663249">
    <property type="component" value="Chromosome"/>
</dbReference>
<feature type="transmembrane region" description="Helical" evidence="5">
    <location>
        <begin position="392"/>
        <end position="414"/>
    </location>
</feature>
<dbReference type="PANTHER" id="PTHR23508:SF10">
    <property type="entry name" value="CARBOXYLIC ACID TRANSPORTER PROTEIN HOMOLOG"/>
    <property type="match status" value="1"/>
</dbReference>
<evidence type="ECO:0000313" key="7">
    <source>
        <dbReference type="EMBL" id="QSB38139.1"/>
    </source>
</evidence>
<gene>
    <name evidence="7" type="ORF">JTY93_17875</name>
</gene>
<dbReference type="InterPro" id="IPR036259">
    <property type="entry name" value="MFS_trans_sf"/>
</dbReference>
<feature type="domain" description="Major facilitator superfamily (MFS) profile" evidence="6">
    <location>
        <begin position="21"/>
        <end position="418"/>
    </location>
</feature>
<feature type="transmembrane region" description="Helical" evidence="5">
    <location>
        <begin position="330"/>
        <end position="347"/>
    </location>
</feature>
<evidence type="ECO:0000256" key="2">
    <source>
        <dbReference type="ARBA" id="ARBA00022692"/>
    </source>
</evidence>
<dbReference type="EMBL" id="CP070506">
    <property type="protein sequence ID" value="QSB38139.1"/>
    <property type="molecule type" value="Genomic_DNA"/>
</dbReference>
<protein>
    <submittedName>
        <fullName evidence="7">MFS transporter</fullName>
    </submittedName>
</protein>
<evidence type="ECO:0000259" key="6">
    <source>
        <dbReference type="PROSITE" id="PS50850"/>
    </source>
</evidence>
<dbReference type="InterPro" id="IPR020846">
    <property type="entry name" value="MFS_dom"/>
</dbReference>
<organism evidence="7 8">
    <name type="scientific">Pseudomonas hygromyciniae</name>
    <dbReference type="NCBI Taxonomy" id="2812000"/>
    <lineage>
        <taxon>Bacteria</taxon>
        <taxon>Pseudomonadati</taxon>
        <taxon>Pseudomonadota</taxon>
        <taxon>Gammaproteobacteria</taxon>
        <taxon>Pseudomonadales</taxon>
        <taxon>Pseudomonadaceae</taxon>
        <taxon>Pseudomonas</taxon>
    </lineage>
</organism>
<evidence type="ECO:0000256" key="1">
    <source>
        <dbReference type="ARBA" id="ARBA00004141"/>
    </source>
</evidence>
<dbReference type="CDD" id="cd17371">
    <property type="entry name" value="MFS_MucK"/>
    <property type="match status" value="1"/>
</dbReference>
<keyword evidence="8" id="KW-1185">Reference proteome</keyword>